<dbReference type="Proteomes" id="UP000037507">
    <property type="component" value="Unassembled WGS sequence"/>
</dbReference>
<accession>A0A2T7U887</accession>
<organism evidence="3 4">
    <name type="scientific">Limnohabitans planktonicus II-D5</name>
    <dbReference type="NCBI Taxonomy" id="1293045"/>
    <lineage>
        <taxon>Bacteria</taxon>
        <taxon>Pseudomonadati</taxon>
        <taxon>Pseudomonadota</taxon>
        <taxon>Betaproteobacteria</taxon>
        <taxon>Burkholderiales</taxon>
        <taxon>Comamonadaceae</taxon>
        <taxon>Limnohabitans</taxon>
    </lineage>
</organism>
<dbReference type="RefSeq" id="WP_053172053.1">
    <property type="nucleotide sequence ID" value="NZ_LFYT02000053.1"/>
</dbReference>
<comment type="caution">
    <text evidence="3">The sequence shown here is derived from an EMBL/GenBank/DDBJ whole genome shotgun (WGS) entry which is preliminary data.</text>
</comment>
<protein>
    <recommendedName>
        <fullName evidence="2">Winged helix-turn-helix domain-containing protein</fullName>
    </recommendedName>
</protein>
<evidence type="ECO:0000313" key="4">
    <source>
        <dbReference type="Proteomes" id="UP000037507"/>
    </source>
</evidence>
<dbReference type="STRING" id="1293045.H663_08345"/>
<dbReference type="Pfam" id="PF14090">
    <property type="entry name" value="HTH_39"/>
    <property type="match status" value="1"/>
</dbReference>
<evidence type="ECO:0000259" key="2">
    <source>
        <dbReference type="Pfam" id="PF14090"/>
    </source>
</evidence>
<dbReference type="AlphaFoldDB" id="A0A2T7U887"/>
<feature type="region of interest" description="Disordered" evidence="1">
    <location>
        <begin position="34"/>
        <end position="72"/>
    </location>
</feature>
<proteinExistence type="predicted"/>
<dbReference type="EMBL" id="LFYT02000053">
    <property type="protein sequence ID" value="PVE40903.1"/>
    <property type="molecule type" value="Genomic_DNA"/>
</dbReference>
<keyword evidence="4" id="KW-1185">Reference proteome</keyword>
<dbReference type="InterPro" id="IPR055245">
    <property type="entry name" value="HTH_proteobacteria"/>
</dbReference>
<feature type="domain" description="Winged helix-turn-helix" evidence="2">
    <location>
        <begin position="19"/>
        <end position="80"/>
    </location>
</feature>
<sequence length="94" mass="10505">MDKPTNTPPRYNGIEGQRLAILHRLASGPATVAQLSTDCNAPDPRKRVSELRRHGHPIKTNKTDRTNPDGSVNRVGVYVLDVTDNRQCELNFNQ</sequence>
<evidence type="ECO:0000256" key="1">
    <source>
        <dbReference type="SAM" id="MobiDB-lite"/>
    </source>
</evidence>
<gene>
    <name evidence="3" type="ORF">H663_020010</name>
</gene>
<name>A0A2T7U887_9BURK</name>
<dbReference type="OrthoDB" id="5460933at2"/>
<evidence type="ECO:0000313" key="3">
    <source>
        <dbReference type="EMBL" id="PVE40903.1"/>
    </source>
</evidence>
<feature type="compositionally biased region" description="Basic and acidic residues" evidence="1">
    <location>
        <begin position="43"/>
        <end position="52"/>
    </location>
</feature>
<reference evidence="3" key="1">
    <citation type="submission" date="2017-04" db="EMBL/GenBank/DDBJ databases">
        <title>Unexpected and diverse lifestyles within the genus Limnohabitans.</title>
        <authorList>
            <person name="Kasalicky V."/>
            <person name="Mehrshad M."/>
            <person name="Andrei S.-A."/>
            <person name="Salcher M."/>
            <person name="Kratochvilova H."/>
            <person name="Simek K."/>
            <person name="Ghai R."/>
        </authorList>
    </citation>
    <scope>NUCLEOTIDE SEQUENCE [LARGE SCALE GENOMIC DNA]</scope>
    <source>
        <strain evidence="3">II-D5</strain>
    </source>
</reference>